<evidence type="ECO:0000313" key="16">
    <source>
        <dbReference type="Proteomes" id="UP001497392"/>
    </source>
</evidence>
<dbReference type="PROSITE" id="PS50089">
    <property type="entry name" value="ZF_RING_2"/>
    <property type="match status" value="1"/>
</dbReference>
<dbReference type="Gene3D" id="1.20.120.1750">
    <property type="match status" value="1"/>
</dbReference>
<dbReference type="InterPro" id="IPR002867">
    <property type="entry name" value="IBR_dom"/>
</dbReference>
<feature type="domain" description="RING-type" evidence="14">
    <location>
        <begin position="309"/>
        <end position="537"/>
    </location>
</feature>
<name>A0ABP1FQL6_9CHLO</name>
<evidence type="ECO:0000256" key="7">
    <source>
        <dbReference type="ARBA" id="ARBA00022737"/>
    </source>
</evidence>
<dbReference type="InterPro" id="IPR031127">
    <property type="entry name" value="E3_UB_ligase_RBR"/>
</dbReference>
<dbReference type="EC" id="2.3.2.31" evidence="4"/>
<evidence type="ECO:0000256" key="11">
    <source>
        <dbReference type="PROSITE-ProRule" id="PRU00175"/>
    </source>
</evidence>
<evidence type="ECO:0000256" key="3">
    <source>
        <dbReference type="ARBA" id="ARBA00005884"/>
    </source>
</evidence>
<dbReference type="Gene3D" id="1.25.40.20">
    <property type="entry name" value="Ankyrin repeat-containing domain"/>
    <property type="match status" value="1"/>
</dbReference>
<evidence type="ECO:0000256" key="10">
    <source>
        <dbReference type="ARBA" id="ARBA00022833"/>
    </source>
</evidence>
<keyword evidence="5" id="KW-0808">Transferase</keyword>
<dbReference type="SMART" id="SM00647">
    <property type="entry name" value="IBR"/>
    <property type="match status" value="2"/>
</dbReference>
<accession>A0ABP1FQL6</accession>
<evidence type="ECO:0000256" key="9">
    <source>
        <dbReference type="ARBA" id="ARBA00022786"/>
    </source>
</evidence>
<evidence type="ECO:0000256" key="5">
    <source>
        <dbReference type="ARBA" id="ARBA00022679"/>
    </source>
</evidence>
<comment type="similarity">
    <text evidence="3">Belongs to the RBR family. Ariadne subfamily.</text>
</comment>
<dbReference type="InterPro" id="IPR001841">
    <property type="entry name" value="Znf_RING"/>
</dbReference>
<evidence type="ECO:0000256" key="1">
    <source>
        <dbReference type="ARBA" id="ARBA00001798"/>
    </source>
</evidence>
<feature type="compositionally biased region" description="Acidic residues" evidence="12">
    <location>
        <begin position="207"/>
        <end position="221"/>
    </location>
</feature>
<dbReference type="InterPro" id="IPR013083">
    <property type="entry name" value="Znf_RING/FYVE/PHD"/>
</dbReference>
<comment type="caution">
    <text evidence="15">The sequence shown here is derived from an EMBL/GenBank/DDBJ whole genome shotgun (WGS) entry which is preliminary data.</text>
</comment>
<evidence type="ECO:0000256" key="12">
    <source>
        <dbReference type="SAM" id="MobiDB-lite"/>
    </source>
</evidence>
<dbReference type="EMBL" id="CAXHTA020000006">
    <property type="protein sequence ID" value="CAL5222245.1"/>
    <property type="molecule type" value="Genomic_DNA"/>
</dbReference>
<dbReference type="Pfam" id="PF01485">
    <property type="entry name" value="IBR"/>
    <property type="match status" value="1"/>
</dbReference>
<evidence type="ECO:0000259" key="14">
    <source>
        <dbReference type="PROSITE" id="PS51873"/>
    </source>
</evidence>
<dbReference type="Pfam" id="PF22191">
    <property type="entry name" value="IBR_1"/>
    <property type="match status" value="1"/>
</dbReference>
<comment type="catalytic activity">
    <reaction evidence="1">
        <text>[E2 ubiquitin-conjugating enzyme]-S-ubiquitinyl-L-cysteine + [acceptor protein]-L-lysine = [E2 ubiquitin-conjugating enzyme]-L-cysteine + [acceptor protein]-N(6)-ubiquitinyl-L-lysine.</text>
        <dbReference type="EC" id="2.3.2.31"/>
    </reaction>
</comment>
<feature type="region of interest" description="Disordered" evidence="12">
    <location>
        <begin position="199"/>
        <end position="221"/>
    </location>
</feature>
<keyword evidence="6" id="KW-0479">Metal-binding</keyword>
<evidence type="ECO:0000259" key="13">
    <source>
        <dbReference type="PROSITE" id="PS50089"/>
    </source>
</evidence>
<organism evidence="15 16">
    <name type="scientific">Coccomyxa viridis</name>
    <dbReference type="NCBI Taxonomy" id="1274662"/>
    <lineage>
        <taxon>Eukaryota</taxon>
        <taxon>Viridiplantae</taxon>
        <taxon>Chlorophyta</taxon>
        <taxon>core chlorophytes</taxon>
        <taxon>Trebouxiophyceae</taxon>
        <taxon>Trebouxiophyceae incertae sedis</taxon>
        <taxon>Coccomyxaceae</taxon>
        <taxon>Coccomyxa</taxon>
    </lineage>
</organism>
<dbReference type="SUPFAM" id="SSF48403">
    <property type="entry name" value="Ankyrin repeat"/>
    <property type="match status" value="1"/>
</dbReference>
<feature type="domain" description="RING-type" evidence="13">
    <location>
        <begin position="313"/>
        <end position="358"/>
    </location>
</feature>
<comment type="function">
    <text evidence="2">Might act as an E3 ubiquitin-protein ligase, or as part of E3 complex, which accepts ubiquitin from specific E2 ubiquitin-conjugating enzymes and then transfers it to substrates.</text>
</comment>
<dbReference type="Gene3D" id="3.30.40.10">
    <property type="entry name" value="Zinc/RING finger domain, C3HC4 (zinc finger)"/>
    <property type="match status" value="1"/>
</dbReference>
<dbReference type="InterPro" id="IPR044066">
    <property type="entry name" value="TRIAD_supradom"/>
</dbReference>
<evidence type="ECO:0000256" key="4">
    <source>
        <dbReference type="ARBA" id="ARBA00012251"/>
    </source>
</evidence>
<keyword evidence="8 11" id="KW-0863">Zinc-finger</keyword>
<dbReference type="PROSITE" id="PS51873">
    <property type="entry name" value="TRIAD"/>
    <property type="match status" value="1"/>
</dbReference>
<evidence type="ECO:0000256" key="2">
    <source>
        <dbReference type="ARBA" id="ARBA00003976"/>
    </source>
</evidence>
<keyword evidence="9" id="KW-0833">Ubl conjugation pathway</keyword>
<evidence type="ECO:0000256" key="8">
    <source>
        <dbReference type="ARBA" id="ARBA00022771"/>
    </source>
</evidence>
<keyword evidence="10" id="KW-0862">Zinc</keyword>
<reference evidence="15 16" key="1">
    <citation type="submission" date="2024-06" db="EMBL/GenBank/DDBJ databases">
        <authorList>
            <person name="Kraege A."/>
            <person name="Thomma B."/>
        </authorList>
    </citation>
    <scope>NUCLEOTIDE SEQUENCE [LARGE SCALE GENOMIC DNA]</scope>
</reference>
<dbReference type="Proteomes" id="UP001497392">
    <property type="component" value="Unassembled WGS sequence"/>
</dbReference>
<evidence type="ECO:0000313" key="15">
    <source>
        <dbReference type="EMBL" id="CAL5222245.1"/>
    </source>
</evidence>
<protein>
    <recommendedName>
        <fullName evidence="4">RBR-type E3 ubiquitin transferase</fullName>
        <ecNumber evidence="4">2.3.2.31</ecNumber>
    </recommendedName>
</protein>
<proteinExistence type="inferred from homology"/>
<gene>
    <name evidence="15" type="primary">g4579</name>
    <name evidence="15" type="ORF">VP750_LOCUS3904</name>
</gene>
<keyword evidence="16" id="KW-1185">Reference proteome</keyword>
<dbReference type="InterPro" id="IPR036770">
    <property type="entry name" value="Ankyrin_rpt-contain_sf"/>
</dbReference>
<evidence type="ECO:0000256" key="6">
    <source>
        <dbReference type="ARBA" id="ARBA00022723"/>
    </source>
</evidence>
<keyword evidence="7" id="KW-0677">Repeat</keyword>
<dbReference type="PANTHER" id="PTHR11685">
    <property type="entry name" value="RBR FAMILY RING FINGER AND IBR DOMAIN-CONTAINING"/>
    <property type="match status" value="1"/>
</dbReference>
<dbReference type="SUPFAM" id="SSF57850">
    <property type="entry name" value="RING/U-box"/>
    <property type="match status" value="3"/>
</dbReference>
<sequence>MFSYLTTGGASLEEPADLFHVYSDDNGNMAIHYIALGSKPTLTSTVMALFCIKPTATLISDAKRAELLRCLLDTGSSLDLSAVNALLQTPAHCAVQSRSLEVLLTYVPASGAQRLPAGITSQDSKGMRPLDVALVTQQWQAVRLLIGAGALQACPELTQAQRQLRQALLLPDNRRPTGALPFLRGAIGMAVRFVWRQGNASSKPPAEPEEASQEGADEEAAESVVITLGSPQQIYQHRLASIQMLARRLNVGEYTAQQGLEAFQWNTHTALSMLTDTTTGADLHSASRGHYADQAMAGEGELASASANVLQACVVCYEATLPSTASIPCGHHTCDECLKGILLASMDDGDLDRCTCPVPDCRSRMPEQAAQQLLDGRQLERYQHLAAQTYADRNPLLHWCPRPGCRQCVALDLQGSGTNSRAVAAGQRRPVDVQCACGERFCLACGLAPHEPAPCAAVKDWNEMLRQAKKMAASQSESWLTQNTKPCTGCGAPIQKNGGCNHITCSRCRGHFCWVCGRDWGEHSSATGGYYSCNRFVPAAAGAAAAEPSGLRSFLSSLYGRVQDAAQQYRLEHYLRRYYAQECDARQIQLSADWMAALLYSSTPATGVHTAALGLRQLLEPAEADHASRSVQGLPAPPEHDSDYSYLSRAAAEVVSGRRALANSYVAAYAMPWSDRKRQFEDTQGRLEAAVEQCSLPLALMPHIQAVSKAAAEHVGAKGGDAPLRGSLDKVPLNVTDGEAVRQQVYHALAVHDLADQIRSLTSTVVKEKAALLRMARKGC</sequence>